<dbReference type="PROSITE" id="PS50931">
    <property type="entry name" value="HTH_LYSR"/>
    <property type="match status" value="1"/>
</dbReference>
<keyword evidence="2" id="KW-0805">Transcription regulation</keyword>
<dbReference type="RefSeq" id="WP_096441353.1">
    <property type="nucleotide sequence ID" value="NZ_JAKEUH010000198.1"/>
</dbReference>
<dbReference type="PRINTS" id="PR00039">
    <property type="entry name" value="HTHLYSR"/>
</dbReference>
<dbReference type="InterPro" id="IPR050389">
    <property type="entry name" value="LysR-type_TF"/>
</dbReference>
<comment type="similarity">
    <text evidence="1">Belongs to the LysR transcriptional regulatory family.</text>
</comment>
<comment type="caution">
    <text evidence="6">The sequence shown here is derived from an EMBL/GenBank/DDBJ whole genome shotgun (WGS) entry which is preliminary data.</text>
</comment>
<dbReference type="Gene3D" id="1.10.10.10">
    <property type="entry name" value="Winged helix-like DNA-binding domain superfamily/Winged helix DNA-binding domain"/>
    <property type="match status" value="1"/>
</dbReference>
<reference evidence="6 7" key="2">
    <citation type="submission" date="2018-03" db="EMBL/GenBank/DDBJ databases">
        <title>Genetic Diversity and Phenotypic Plasticity of AHL Mediated Quorum Sensing in Environmental Strains of Vibrio mediterranei.</title>
        <authorList>
            <person name="Lantoine F."/>
            <person name="Vouve F."/>
        </authorList>
    </citation>
    <scope>NUCLEOTIDE SEQUENCE [LARGE SCALE GENOMIC DNA]</scope>
    <source>
        <strain evidence="6 7">17LN0615E</strain>
    </source>
</reference>
<dbReference type="EMBL" id="NWTN01000001">
    <property type="protein sequence ID" value="PRQ69284.1"/>
    <property type="molecule type" value="Genomic_DNA"/>
</dbReference>
<keyword evidence="4" id="KW-0804">Transcription</keyword>
<evidence type="ECO:0000313" key="7">
    <source>
        <dbReference type="Proteomes" id="UP000238163"/>
    </source>
</evidence>
<dbReference type="PANTHER" id="PTHR30118">
    <property type="entry name" value="HTH-TYPE TRANSCRIPTIONAL REGULATOR LEUO-RELATED"/>
    <property type="match status" value="1"/>
</dbReference>
<evidence type="ECO:0000256" key="1">
    <source>
        <dbReference type="ARBA" id="ARBA00009437"/>
    </source>
</evidence>
<organism evidence="6 7">
    <name type="scientific">Vibrio mediterranei</name>
    <dbReference type="NCBI Taxonomy" id="689"/>
    <lineage>
        <taxon>Bacteria</taxon>
        <taxon>Pseudomonadati</taxon>
        <taxon>Pseudomonadota</taxon>
        <taxon>Gammaproteobacteria</taxon>
        <taxon>Vibrionales</taxon>
        <taxon>Vibrionaceae</taxon>
        <taxon>Vibrio</taxon>
    </lineage>
</organism>
<protein>
    <submittedName>
        <fullName evidence="6">Transcriptional regulator</fullName>
    </submittedName>
</protein>
<keyword evidence="7" id="KW-1185">Reference proteome</keyword>
<dbReference type="InterPro" id="IPR036388">
    <property type="entry name" value="WH-like_DNA-bd_sf"/>
</dbReference>
<evidence type="ECO:0000256" key="4">
    <source>
        <dbReference type="ARBA" id="ARBA00023163"/>
    </source>
</evidence>
<evidence type="ECO:0000259" key="5">
    <source>
        <dbReference type="PROSITE" id="PS50931"/>
    </source>
</evidence>
<dbReference type="InterPro" id="IPR000847">
    <property type="entry name" value="LysR_HTH_N"/>
</dbReference>
<evidence type="ECO:0000256" key="3">
    <source>
        <dbReference type="ARBA" id="ARBA00023125"/>
    </source>
</evidence>
<evidence type="ECO:0000256" key="2">
    <source>
        <dbReference type="ARBA" id="ARBA00023015"/>
    </source>
</evidence>
<dbReference type="SUPFAM" id="SSF46785">
    <property type="entry name" value="Winged helix' DNA-binding domain"/>
    <property type="match status" value="1"/>
</dbReference>
<sequence length="316" mass="35510">MSKSIKDLDLNLLTLLKVVVETRNVSQAGEILGISQTSVSRGMAKLRETFGDQLFIRKAHGVEPSELAEKLAEAADNMLTPFTEVLDAYSTFDPHSYEGSIVIAFELSLLEIFGRGIYQALADALPKASLSMVYWQQDTLSQILDRHIDYLVHFEPYSLPQDIYTHHLSDIKINLVARKNHPVLSQTSDWEVIHKLPMVKLFSDAVSAKSDPYTNALFTSKGYTPNIVLNTHSIPIAVDKLTKSDAFKFSSSYLLTHSDELSCYPLPIMPKELRSVSVVGGYLQAKRGYPLNQYLHQTIQSFFNKVLQPDIELDKT</sequence>
<accession>A0ABX5DHS8</accession>
<dbReference type="PANTHER" id="PTHR30118:SF11">
    <property type="entry name" value="HTH-TYPE TRANSCRIPTIONAL REGULATOR YIDZ"/>
    <property type="match status" value="1"/>
</dbReference>
<feature type="domain" description="HTH lysR-type" evidence="5">
    <location>
        <begin position="8"/>
        <end position="65"/>
    </location>
</feature>
<reference evidence="6 7" key="1">
    <citation type="submission" date="2017-09" db="EMBL/GenBank/DDBJ databases">
        <authorList>
            <person name="Girard L."/>
            <person name="Lami R."/>
            <person name="Suzuki M."/>
            <person name="Baudart J."/>
        </authorList>
    </citation>
    <scope>NUCLEOTIDE SEQUENCE [LARGE SCALE GENOMIC DNA]</scope>
    <source>
        <strain evidence="6 7">17LN0615E</strain>
    </source>
</reference>
<dbReference type="Proteomes" id="UP000238163">
    <property type="component" value="Unassembled WGS sequence"/>
</dbReference>
<dbReference type="Gene3D" id="3.40.190.10">
    <property type="entry name" value="Periplasmic binding protein-like II"/>
    <property type="match status" value="2"/>
</dbReference>
<dbReference type="SUPFAM" id="SSF53850">
    <property type="entry name" value="Periplasmic binding protein-like II"/>
    <property type="match status" value="1"/>
</dbReference>
<dbReference type="InterPro" id="IPR036390">
    <property type="entry name" value="WH_DNA-bd_sf"/>
</dbReference>
<proteinExistence type="inferred from homology"/>
<dbReference type="Pfam" id="PF00126">
    <property type="entry name" value="HTH_1"/>
    <property type="match status" value="1"/>
</dbReference>
<evidence type="ECO:0000313" key="6">
    <source>
        <dbReference type="EMBL" id="PRQ69284.1"/>
    </source>
</evidence>
<keyword evidence="3" id="KW-0238">DNA-binding</keyword>
<name>A0ABX5DHS8_9VIBR</name>
<gene>
    <name evidence="6" type="ORF">COR51_01460</name>
</gene>